<dbReference type="Proteomes" id="UP000569914">
    <property type="component" value="Unassembled WGS sequence"/>
</dbReference>
<proteinExistence type="predicted"/>
<gene>
    <name evidence="1" type="ORF">BKA15_003770</name>
</gene>
<comment type="caution">
    <text evidence="1">The sequence shown here is derived from an EMBL/GenBank/DDBJ whole genome shotgun (WGS) entry which is preliminary data.</text>
</comment>
<reference evidence="1 2" key="1">
    <citation type="submission" date="2020-07" db="EMBL/GenBank/DDBJ databases">
        <title>Sequencing the genomes of 1000 actinobacteria strains.</title>
        <authorList>
            <person name="Klenk H.-P."/>
        </authorList>
    </citation>
    <scope>NUCLEOTIDE SEQUENCE [LARGE SCALE GENOMIC DNA]</scope>
    <source>
        <strain evidence="1 2">DSM 22083</strain>
    </source>
</reference>
<evidence type="ECO:0008006" key="3">
    <source>
        <dbReference type="Google" id="ProtNLM"/>
    </source>
</evidence>
<keyword evidence="2" id="KW-1185">Reference proteome</keyword>
<dbReference type="EMBL" id="JACCBU010000001">
    <property type="protein sequence ID" value="NYE72441.1"/>
    <property type="molecule type" value="Genomic_DNA"/>
</dbReference>
<organism evidence="1 2">
    <name type="scientific">Microlunatus parietis</name>
    <dbReference type="NCBI Taxonomy" id="682979"/>
    <lineage>
        <taxon>Bacteria</taxon>
        <taxon>Bacillati</taxon>
        <taxon>Actinomycetota</taxon>
        <taxon>Actinomycetes</taxon>
        <taxon>Propionibacteriales</taxon>
        <taxon>Propionibacteriaceae</taxon>
        <taxon>Microlunatus</taxon>
    </lineage>
</organism>
<accession>A0A7Y9I9H9</accession>
<protein>
    <recommendedName>
        <fullName evidence="3">DinB superfamily protein</fullName>
    </recommendedName>
</protein>
<dbReference type="AlphaFoldDB" id="A0A7Y9I9H9"/>
<name>A0A7Y9I9H9_9ACTN</name>
<evidence type="ECO:0000313" key="1">
    <source>
        <dbReference type="EMBL" id="NYE72441.1"/>
    </source>
</evidence>
<sequence length="188" mass="21126">MATTWTKALAGSYRGSIDELAAVLRDCPDELWEASIIEPRKTDQWMWPPTDPEGRPFDDPEIRERKFRAMTAVWRMASHALFFTDVDLSATAVGWAPPAPFSPQDEDGYVVPPTYSRDQLLGYVEHCRTKAEWEFTALTDDRAAQLVDEHRNGVKTRAEVLVGGLRHLTGHASELRTFLSIQGVRPGG</sequence>
<evidence type="ECO:0000313" key="2">
    <source>
        <dbReference type="Proteomes" id="UP000569914"/>
    </source>
</evidence>
<dbReference type="InterPro" id="IPR034660">
    <property type="entry name" value="DinB/YfiT-like"/>
</dbReference>
<dbReference type="SUPFAM" id="SSF109854">
    <property type="entry name" value="DinB/YfiT-like putative metalloenzymes"/>
    <property type="match status" value="1"/>
</dbReference>
<dbReference type="RefSeq" id="WP_179753229.1">
    <property type="nucleotide sequence ID" value="NZ_JACCBU010000001.1"/>
</dbReference>